<organism evidence="1">
    <name type="scientific">Paenibacillus ihbetae</name>
    <dbReference type="NCBI Taxonomy" id="1870820"/>
    <lineage>
        <taxon>Bacteria</taxon>
        <taxon>Bacillati</taxon>
        <taxon>Bacillota</taxon>
        <taxon>Bacilli</taxon>
        <taxon>Bacillales</taxon>
        <taxon>Paenibacillaceae</taxon>
        <taxon>Paenibacillus</taxon>
    </lineage>
</organism>
<dbReference type="KEGG" id="pib:BBD41_28750"/>
<dbReference type="AlphaFoldDB" id="A0A1B2E8D8"/>
<evidence type="ECO:0000313" key="1">
    <source>
        <dbReference type="EMBL" id="ANY76245.1"/>
    </source>
</evidence>
<accession>A0A1B2E8D8</accession>
<reference evidence="1" key="1">
    <citation type="submission" date="2016-08" db="EMBL/GenBank/DDBJ databases">
        <title>Complete Genome Seqeunce of Paenibacillus sp. nov. IHBB 9852 from high altitute lake of Indian trans-Himalayas.</title>
        <authorList>
            <person name="Kiran S."/>
            <person name="Swarnkar M.K."/>
            <person name="Rana A."/>
            <person name="Tewari R."/>
            <person name="Gulati A."/>
        </authorList>
    </citation>
    <scope>NUCLEOTIDE SEQUENCE [LARGE SCALE GENOMIC DNA]</scope>
    <source>
        <strain evidence="1">IHBB 9852</strain>
    </source>
</reference>
<name>A0A1B2E8D8_9BACL</name>
<protein>
    <submittedName>
        <fullName evidence="1">Uncharacterized protein</fullName>
    </submittedName>
</protein>
<gene>
    <name evidence="1" type="ORF">BBD41_28750</name>
</gene>
<proteinExistence type="predicted"/>
<sequence>MAIQHRSFLIHQLKLIIYVERMNEMSQEVLNIEAAGGNNVLAFVDLTILNCNLKGVYQYQVIKGQNGEDEKKTKILVMPTDPEAQSMTLTELVTEINNIIESFGGGQKVTEESMKSTLESLGLKNLADIQVQIRQLFVYVDSSSIKANSKPCEYAFNFVILNPVHPDESLKLFNIKSLGIAVYNTNRQKIIERMKLEDINQLLT</sequence>
<dbReference type="EMBL" id="CP016809">
    <property type="protein sequence ID" value="ANY76245.1"/>
    <property type="molecule type" value="Genomic_DNA"/>
</dbReference>